<dbReference type="AlphaFoldDB" id="A0A3M7SR40"/>
<dbReference type="OrthoDB" id="10210991at2759"/>
<gene>
    <name evidence="1" type="ORF">BpHYR1_037513</name>
</gene>
<proteinExistence type="predicted"/>
<comment type="caution">
    <text evidence="1">The sequence shown here is derived from an EMBL/GenBank/DDBJ whole genome shotgun (WGS) entry which is preliminary data.</text>
</comment>
<evidence type="ECO:0008006" key="3">
    <source>
        <dbReference type="Google" id="ProtNLM"/>
    </source>
</evidence>
<protein>
    <recommendedName>
        <fullName evidence="3">RNA-directed DNA polymerase from mobile element jockey-like</fullName>
    </recommendedName>
</protein>
<evidence type="ECO:0000313" key="1">
    <source>
        <dbReference type="EMBL" id="RNA38100.1"/>
    </source>
</evidence>
<dbReference type="EMBL" id="REGN01000923">
    <property type="protein sequence ID" value="RNA38100.1"/>
    <property type="molecule type" value="Genomic_DNA"/>
</dbReference>
<keyword evidence="2" id="KW-1185">Reference proteome</keyword>
<sequence length="105" mass="12444">MDQIRNSEQKLLYNGLENLVLNKTQITKLQNLKSDLVKAMFLIPKRRTWRTKLLLACKIDKVHDLRFKTKIQFAYRLLQYENTNKLIRVIGNLDNTVVPPYNETP</sequence>
<evidence type="ECO:0000313" key="2">
    <source>
        <dbReference type="Proteomes" id="UP000276133"/>
    </source>
</evidence>
<organism evidence="1 2">
    <name type="scientific">Brachionus plicatilis</name>
    <name type="common">Marine rotifer</name>
    <name type="synonym">Brachionus muelleri</name>
    <dbReference type="NCBI Taxonomy" id="10195"/>
    <lineage>
        <taxon>Eukaryota</taxon>
        <taxon>Metazoa</taxon>
        <taxon>Spiralia</taxon>
        <taxon>Gnathifera</taxon>
        <taxon>Rotifera</taxon>
        <taxon>Eurotatoria</taxon>
        <taxon>Monogononta</taxon>
        <taxon>Pseudotrocha</taxon>
        <taxon>Ploima</taxon>
        <taxon>Brachionidae</taxon>
        <taxon>Brachionus</taxon>
    </lineage>
</organism>
<name>A0A3M7SR40_BRAPC</name>
<dbReference type="Proteomes" id="UP000276133">
    <property type="component" value="Unassembled WGS sequence"/>
</dbReference>
<reference evidence="1 2" key="1">
    <citation type="journal article" date="2018" name="Sci. Rep.">
        <title>Genomic signatures of local adaptation to the degree of environmental predictability in rotifers.</title>
        <authorList>
            <person name="Franch-Gras L."/>
            <person name="Hahn C."/>
            <person name="Garcia-Roger E.M."/>
            <person name="Carmona M.J."/>
            <person name="Serra M."/>
            <person name="Gomez A."/>
        </authorList>
    </citation>
    <scope>NUCLEOTIDE SEQUENCE [LARGE SCALE GENOMIC DNA]</scope>
    <source>
        <strain evidence="1">HYR1</strain>
    </source>
</reference>
<accession>A0A3M7SR40</accession>